<sequence>MYVKKTCFRIIIAPKLDVAGHNVEHVNGDTIYNMQILMANSKGRGSSNRTIKKASGVSRDDVTRARNYLILAMVLTLLSKCTMWSCTPEVIRRKVDGMAT</sequence>
<accession>A0A195C321</accession>
<dbReference type="Proteomes" id="UP000078542">
    <property type="component" value="Unassembled WGS sequence"/>
</dbReference>
<proteinExistence type="predicted"/>
<reference evidence="1 2" key="1">
    <citation type="submission" date="2016-03" db="EMBL/GenBank/DDBJ databases">
        <title>Cyphomyrmex costatus WGS genome.</title>
        <authorList>
            <person name="Nygaard S."/>
            <person name="Hu H."/>
            <person name="Boomsma J."/>
            <person name="Zhang G."/>
        </authorList>
    </citation>
    <scope>NUCLEOTIDE SEQUENCE [LARGE SCALE GENOMIC DNA]</scope>
    <source>
        <strain evidence="1">MS0001</strain>
        <tissue evidence="1">Whole body</tissue>
    </source>
</reference>
<evidence type="ECO:0000313" key="1">
    <source>
        <dbReference type="EMBL" id="KYM95237.1"/>
    </source>
</evidence>
<organism evidence="1 2">
    <name type="scientific">Cyphomyrmex costatus</name>
    <dbReference type="NCBI Taxonomy" id="456900"/>
    <lineage>
        <taxon>Eukaryota</taxon>
        <taxon>Metazoa</taxon>
        <taxon>Ecdysozoa</taxon>
        <taxon>Arthropoda</taxon>
        <taxon>Hexapoda</taxon>
        <taxon>Insecta</taxon>
        <taxon>Pterygota</taxon>
        <taxon>Neoptera</taxon>
        <taxon>Endopterygota</taxon>
        <taxon>Hymenoptera</taxon>
        <taxon>Apocrita</taxon>
        <taxon>Aculeata</taxon>
        <taxon>Formicoidea</taxon>
        <taxon>Formicidae</taxon>
        <taxon>Myrmicinae</taxon>
        <taxon>Cyphomyrmex</taxon>
    </lineage>
</organism>
<name>A0A195C321_9HYME</name>
<protein>
    <submittedName>
        <fullName evidence="1">Uncharacterized protein</fullName>
    </submittedName>
</protein>
<gene>
    <name evidence="1" type="ORF">ALC62_14148</name>
</gene>
<dbReference type="EMBL" id="KQ978317">
    <property type="protein sequence ID" value="KYM95237.1"/>
    <property type="molecule type" value="Genomic_DNA"/>
</dbReference>
<evidence type="ECO:0000313" key="2">
    <source>
        <dbReference type="Proteomes" id="UP000078542"/>
    </source>
</evidence>
<dbReference type="AlphaFoldDB" id="A0A195C321"/>
<keyword evidence="2" id="KW-1185">Reference proteome</keyword>